<gene>
    <name evidence="3" type="ORF">JL09_g2994</name>
</gene>
<dbReference type="InterPro" id="IPR006568">
    <property type="entry name" value="PSP_pro-rich"/>
</dbReference>
<dbReference type="eggNOG" id="KOG2330">
    <property type="taxonomic scope" value="Eukaryota"/>
</dbReference>
<feature type="compositionally biased region" description="Polar residues" evidence="1">
    <location>
        <begin position="31"/>
        <end position="51"/>
    </location>
</feature>
<name>A0A099P0T5_PICKU</name>
<dbReference type="PANTHER" id="PTHR12785">
    <property type="entry name" value="SPLICING FACTOR 3B"/>
    <property type="match status" value="1"/>
</dbReference>
<dbReference type="Pfam" id="PF04037">
    <property type="entry name" value="DUF382"/>
    <property type="match status" value="1"/>
</dbReference>
<proteinExistence type="predicted"/>
<dbReference type="SMART" id="SM00581">
    <property type="entry name" value="PSP"/>
    <property type="match status" value="1"/>
</dbReference>
<reference evidence="4" key="1">
    <citation type="journal article" date="2014" name="Microb. Cell Fact.">
        <title>Exploiting Issatchenkia orientalis SD108 for succinic acid production.</title>
        <authorList>
            <person name="Xiao H."/>
            <person name="Shao Z."/>
            <person name="Jiang Y."/>
            <person name="Dole S."/>
            <person name="Zhao H."/>
        </authorList>
    </citation>
    <scope>NUCLEOTIDE SEQUENCE [LARGE SCALE GENOMIC DNA]</scope>
    <source>
        <strain evidence="4">SD108</strain>
    </source>
</reference>
<feature type="region of interest" description="Disordered" evidence="1">
    <location>
        <begin position="1"/>
        <end position="70"/>
    </location>
</feature>
<evidence type="ECO:0000256" key="1">
    <source>
        <dbReference type="SAM" id="MobiDB-lite"/>
    </source>
</evidence>
<dbReference type="HOGENOM" id="CLU_014435_2_0_1"/>
<feature type="compositionally biased region" description="Basic and acidic residues" evidence="1">
    <location>
        <begin position="117"/>
        <end position="144"/>
    </location>
</feature>
<dbReference type="InterPro" id="IPR007180">
    <property type="entry name" value="DUF382"/>
</dbReference>
<dbReference type="EMBL" id="JQFK01000028">
    <property type="protein sequence ID" value="KGK37889.1"/>
    <property type="molecule type" value="Genomic_DNA"/>
</dbReference>
<feature type="region of interest" description="Disordered" evidence="1">
    <location>
        <begin position="105"/>
        <end position="144"/>
    </location>
</feature>
<feature type="domain" description="PSP proline-rich" evidence="2">
    <location>
        <begin position="302"/>
        <end position="360"/>
    </location>
</feature>
<feature type="compositionally biased region" description="Basic and acidic residues" evidence="1">
    <location>
        <begin position="404"/>
        <end position="418"/>
    </location>
</feature>
<comment type="caution">
    <text evidence="3">The sequence shown here is derived from an EMBL/GenBank/DDBJ whole genome shotgun (WGS) entry which is preliminary data.</text>
</comment>
<accession>A0A099P0T5</accession>
<evidence type="ECO:0000313" key="4">
    <source>
        <dbReference type="Proteomes" id="UP000029867"/>
    </source>
</evidence>
<dbReference type="Proteomes" id="UP000029867">
    <property type="component" value="Unassembled WGS sequence"/>
</dbReference>
<dbReference type="AlphaFoldDB" id="A0A099P0T5"/>
<protein>
    <recommendedName>
        <fullName evidence="2">PSP proline-rich domain-containing protein</fullName>
    </recommendedName>
</protein>
<feature type="compositionally biased region" description="Acidic residues" evidence="1">
    <location>
        <begin position="384"/>
        <end position="403"/>
    </location>
</feature>
<evidence type="ECO:0000259" key="2">
    <source>
        <dbReference type="SMART" id="SM00581"/>
    </source>
</evidence>
<dbReference type="PANTHER" id="PTHR12785:SF6">
    <property type="entry name" value="SPLICING FACTOR 3B SUBUNIT 2"/>
    <property type="match status" value="1"/>
</dbReference>
<dbReference type="GO" id="GO:0005634">
    <property type="term" value="C:nucleus"/>
    <property type="evidence" value="ECO:0007669"/>
    <property type="project" value="InterPro"/>
</dbReference>
<feature type="compositionally biased region" description="Polar residues" evidence="1">
    <location>
        <begin position="449"/>
        <end position="472"/>
    </location>
</feature>
<organism evidence="3 4">
    <name type="scientific">Pichia kudriavzevii</name>
    <name type="common">Yeast</name>
    <name type="synonym">Issatchenkia orientalis</name>
    <dbReference type="NCBI Taxonomy" id="4909"/>
    <lineage>
        <taxon>Eukaryota</taxon>
        <taxon>Fungi</taxon>
        <taxon>Dikarya</taxon>
        <taxon>Ascomycota</taxon>
        <taxon>Saccharomycotina</taxon>
        <taxon>Pichiomycetes</taxon>
        <taxon>Pichiales</taxon>
        <taxon>Pichiaceae</taxon>
        <taxon>Pichia</taxon>
    </lineage>
</organism>
<dbReference type="Pfam" id="PF04046">
    <property type="entry name" value="PSP"/>
    <property type="match status" value="1"/>
</dbReference>
<evidence type="ECO:0000313" key="3">
    <source>
        <dbReference type="EMBL" id="KGK37889.1"/>
    </source>
</evidence>
<sequence length="472" mass="53912">MGATTPKKQDKKKSKNQLRRERAKFKRQEKSGNVSTSIQDIAPASTSTGAVESSVKATRESQPAEPEFIVDESNKALAEMYKDILRKFDLSNNVEGDEQEQELELITPTGRSNTHIQKSEDGNKATAEKENVRQTGDFDKTDNKPLSKRQLKKLYSIPLYVLKSESKRPELIEWMDANAQDPRLFIYLKTKRNSVPVPSHWQSKKSFLSSKRGVERPPFELPDFIKATGILQMRDTNGGEEESTLKQRMRERIQPKVGQLDIDYNKLYDAFFKYQKKPMMLKFGELYTETTNNDDLIFKDKVSKMKVGRLSKRLRVALGMITEDGKIISKLPPWYNKLKQYGPPPSYPYMNIDTNGKITIKNTNEVNIGPPVVSKHWGTVINDLDESDEEGGNEEANEEDEANKEDKKNKFAPEKGDIMLKTFGETPQDYSRLAKTTNNDQHPPKLYQVLTNKPDSKNTKSIFGQQAPSYQL</sequence>
<feature type="region of interest" description="Disordered" evidence="1">
    <location>
        <begin position="384"/>
        <end position="472"/>
    </location>
</feature>
<dbReference type="InterPro" id="IPR052584">
    <property type="entry name" value="U2_snRNP_Complex_Component"/>
</dbReference>
<dbReference type="VEuPathDB" id="FungiDB:C5L36_0D06080"/>
<feature type="compositionally biased region" description="Basic residues" evidence="1">
    <location>
        <begin position="9"/>
        <end position="27"/>
    </location>
</feature>